<proteinExistence type="predicted"/>
<dbReference type="EMBL" id="VSSQ01000007">
    <property type="protein sequence ID" value="MPL58635.1"/>
    <property type="molecule type" value="Genomic_DNA"/>
</dbReference>
<gene>
    <name evidence="1" type="ORF">SDC9_04169</name>
</gene>
<organism evidence="1">
    <name type="scientific">bioreactor metagenome</name>
    <dbReference type="NCBI Taxonomy" id="1076179"/>
    <lineage>
        <taxon>unclassified sequences</taxon>
        <taxon>metagenomes</taxon>
        <taxon>ecological metagenomes</taxon>
    </lineage>
</organism>
<comment type="caution">
    <text evidence="1">The sequence shown here is derived from an EMBL/GenBank/DDBJ whole genome shotgun (WGS) entry which is preliminary data.</text>
</comment>
<name>A0A644SVH9_9ZZZZ</name>
<dbReference type="AlphaFoldDB" id="A0A644SVH9"/>
<protein>
    <submittedName>
        <fullName evidence="1">Uncharacterized protein</fullName>
    </submittedName>
</protein>
<reference evidence="1" key="1">
    <citation type="submission" date="2019-08" db="EMBL/GenBank/DDBJ databases">
        <authorList>
            <person name="Kucharzyk K."/>
            <person name="Murdoch R.W."/>
            <person name="Higgins S."/>
            <person name="Loffler F."/>
        </authorList>
    </citation>
    <scope>NUCLEOTIDE SEQUENCE</scope>
</reference>
<accession>A0A644SVH9</accession>
<sequence>MSNQEKTINVTPTGDILVIREGVAPDVFQYNGFKYTADSTPALISLVQSKSVKEHCVIAYTENGFQAILNDQVFDRKQDRITYGFKKSQQYKEWQQILESGFVFNQKQFIDFLRRREPDEIIHVESLIAAIQNFKYVTNVSGDFTFDDRNNYTFAFKVGDAEGTVRLPQFIYADIEIYNESDFVQKMELELEVQKPKSEGERLLFALTCPKLPRYQKEAVKYEIDKVKTELDGYLIVAGSI</sequence>
<evidence type="ECO:0000313" key="1">
    <source>
        <dbReference type="EMBL" id="MPL58635.1"/>
    </source>
</evidence>